<evidence type="ECO:0000256" key="10">
    <source>
        <dbReference type="RuleBase" id="RU004106"/>
    </source>
</evidence>
<dbReference type="NCBIfam" id="NF005209">
    <property type="entry name" value="PRK06680.1"/>
    <property type="match status" value="1"/>
</dbReference>
<evidence type="ECO:0000256" key="9">
    <source>
        <dbReference type="ARBA" id="ARBA00047911"/>
    </source>
</evidence>
<dbReference type="Gene3D" id="3.20.10.10">
    <property type="entry name" value="D-amino Acid Aminotransferase, subunit A, domain 2"/>
    <property type="match status" value="1"/>
</dbReference>
<dbReference type="InterPro" id="IPR018300">
    <property type="entry name" value="Aminotrans_IV_CS"/>
</dbReference>
<comment type="function">
    <text evidence="12">Acts on the D-isomers of alanine, leucine, aspartate, glutamate, aminobutyrate, norvaline and asparagine. The enzyme transfers an amino group from a substrate D-amino acid to the pyridoxal phosphate cofactor to form pyridoxamine and an alpha-keto acid in the first half-reaction.</text>
</comment>
<evidence type="ECO:0000256" key="1">
    <source>
        <dbReference type="ARBA" id="ARBA00001933"/>
    </source>
</evidence>
<dbReference type="GO" id="GO:0005829">
    <property type="term" value="C:cytosol"/>
    <property type="evidence" value="ECO:0007669"/>
    <property type="project" value="TreeGrafter"/>
</dbReference>
<dbReference type="InterPro" id="IPR001544">
    <property type="entry name" value="Aminotrans_IV"/>
</dbReference>
<evidence type="ECO:0000256" key="2">
    <source>
        <dbReference type="ARBA" id="ARBA00009320"/>
    </source>
</evidence>
<dbReference type="Gene3D" id="3.30.470.10">
    <property type="match status" value="1"/>
</dbReference>
<dbReference type="SUPFAM" id="SSF56752">
    <property type="entry name" value="D-aminoacid aminotransferase-like PLP-dependent enzymes"/>
    <property type="match status" value="1"/>
</dbReference>
<evidence type="ECO:0000256" key="8">
    <source>
        <dbReference type="ARBA" id="ARBA00022898"/>
    </source>
</evidence>
<gene>
    <name evidence="13" type="primary">dat</name>
    <name evidence="13" type="ORF">H2C83_00780</name>
</gene>
<dbReference type="InterPro" id="IPR036038">
    <property type="entry name" value="Aminotransferase-like"/>
</dbReference>
<evidence type="ECO:0000256" key="7">
    <source>
        <dbReference type="ARBA" id="ARBA00022679"/>
    </source>
</evidence>
<dbReference type="EC" id="2.6.1.21" evidence="4 12"/>
<evidence type="ECO:0000256" key="12">
    <source>
        <dbReference type="RuleBase" id="RU004520"/>
    </source>
</evidence>
<comment type="catalytic activity">
    <reaction evidence="9 12">
        <text>D-alanine + 2-oxoglutarate = D-glutamate + pyruvate</text>
        <dbReference type="Rhea" id="RHEA:15869"/>
        <dbReference type="ChEBI" id="CHEBI:15361"/>
        <dbReference type="ChEBI" id="CHEBI:16810"/>
        <dbReference type="ChEBI" id="CHEBI:29986"/>
        <dbReference type="ChEBI" id="CHEBI:57416"/>
        <dbReference type="EC" id="2.6.1.21"/>
    </reaction>
</comment>
<sequence>MEPIMIILYGDQLLKREQVHVDIEDRAYQFGDGIYEVIRIYDGQPFHMQDHLDRLEKSAKKIRISLPYELDHLEALLKELIRQNDFTQGNLYLQVSRGTAPRNHAFPKNISPVIIAYTQPFERPIKEQTEGIRAKTVNDVRWLLCDIKSLNLLGAVLAKQEAYDHDCKEAILVRDGMVTEGSSTNIFIVKDGILQTHPANQLILHGITRKITLQLADQLQIPVKETAFDRSALFEAGEMFLTSTTMEICPIIQVDGQPVGNGKPGKITRRLQKAFVQSISSNSKRQ</sequence>
<comment type="subunit">
    <text evidence="3">Homodimer.</text>
</comment>
<evidence type="ECO:0000256" key="4">
    <source>
        <dbReference type="ARBA" id="ARBA00012874"/>
    </source>
</evidence>
<dbReference type="CDD" id="cd01558">
    <property type="entry name" value="D-AAT_like"/>
    <property type="match status" value="1"/>
</dbReference>
<dbReference type="Pfam" id="PF01063">
    <property type="entry name" value="Aminotran_4"/>
    <property type="match status" value="1"/>
</dbReference>
<evidence type="ECO:0000256" key="6">
    <source>
        <dbReference type="ARBA" id="ARBA00022576"/>
    </source>
</evidence>
<comment type="similarity">
    <text evidence="2 10">Belongs to the class-IV pyridoxal-phosphate-dependent aminotransferase family.</text>
</comment>
<dbReference type="GO" id="GO:0047810">
    <property type="term" value="F:D-alanine-2-oxoglutarate aminotransferase activity"/>
    <property type="evidence" value="ECO:0007669"/>
    <property type="project" value="UniProtKB-EC"/>
</dbReference>
<name>A0A7W1XPN7_9BACL</name>
<dbReference type="GO" id="GO:0046416">
    <property type="term" value="P:D-amino acid metabolic process"/>
    <property type="evidence" value="ECO:0007669"/>
    <property type="project" value="InterPro"/>
</dbReference>
<keyword evidence="14" id="KW-1185">Reference proteome</keyword>
<dbReference type="FunFam" id="3.30.470.10:FF:000009">
    <property type="entry name" value="D-alanine aminotransferase"/>
    <property type="match status" value="1"/>
</dbReference>
<dbReference type="AlphaFoldDB" id="A0A7W1XPN7"/>
<evidence type="ECO:0000313" key="14">
    <source>
        <dbReference type="Proteomes" id="UP000538292"/>
    </source>
</evidence>
<comment type="cofactor">
    <cofactor evidence="1 11">
        <name>pyridoxal 5'-phosphate</name>
        <dbReference type="ChEBI" id="CHEBI:597326"/>
    </cofactor>
</comment>
<evidence type="ECO:0000256" key="3">
    <source>
        <dbReference type="ARBA" id="ARBA00011738"/>
    </source>
</evidence>
<keyword evidence="7 13" id="KW-0808">Transferase</keyword>
<dbReference type="InterPro" id="IPR043131">
    <property type="entry name" value="BCAT-like_N"/>
</dbReference>
<dbReference type="InterPro" id="IPR050571">
    <property type="entry name" value="Class-IV_PLP-Dep_Aminotrnsfr"/>
</dbReference>
<dbReference type="PROSITE" id="PS00770">
    <property type="entry name" value="AA_TRANSFER_CLASS_4"/>
    <property type="match status" value="1"/>
</dbReference>
<evidence type="ECO:0000313" key="13">
    <source>
        <dbReference type="EMBL" id="MBA4600881.1"/>
    </source>
</evidence>
<evidence type="ECO:0000256" key="11">
    <source>
        <dbReference type="RuleBase" id="RU004516"/>
    </source>
</evidence>
<dbReference type="GO" id="GO:0008652">
    <property type="term" value="P:amino acid biosynthetic process"/>
    <property type="evidence" value="ECO:0007669"/>
    <property type="project" value="UniProtKB-ARBA"/>
</dbReference>
<dbReference type="InterPro" id="IPR043132">
    <property type="entry name" value="BCAT-like_C"/>
</dbReference>
<evidence type="ECO:0000256" key="5">
    <source>
        <dbReference type="ARBA" id="ARBA00021779"/>
    </source>
</evidence>
<reference evidence="13 14" key="1">
    <citation type="submission" date="2020-07" db="EMBL/GenBank/DDBJ databases">
        <title>Thermoactinomyces phylogeny.</title>
        <authorList>
            <person name="Dunlap C."/>
        </authorList>
    </citation>
    <scope>NUCLEOTIDE SEQUENCE [LARGE SCALE GENOMIC DNA]</scope>
    <source>
        <strain evidence="13 14">AMNI-1</strain>
    </source>
</reference>
<accession>A0A7W1XPN7</accession>
<proteinExistence type="inferred from homology"/>
<dbReference type="NCBIfam" id="TIGR01121">
    <property type="entry name" value="D_amino_aminoT"/>
    <property type="match status" value="1"/>
</dbReference>
<protein>
    <recommendedName>
        <fullName evidence="5 12">D-alanine aminotransferase</fullName>
        <ecNumber evidence="4 12">2.6.1.21</ecNumber>
    </recommendedName>
</protein>
<comment type="caution">
    <text evidence="13">The sequence shown here is derived from an EMBL/GenBank/DDBJ whole genome shotgun (WGS) entry which is preliminary data.</text>
</comment>
<dbReference type="InterPro" id="IPR005784">
    <property type="entry name" value="D_amino_transT"/>
</dbReference>
<dbReference type="FunFam" id="3.20.10.10:FF:000002">
    <property type="entry name" value="D-alanine aminotransferase"/>
    <property type="match status" value="1"/>
</dbReference>
<dbReference type="RefSeq" id="WP_181736801.1">
    <property type="nucleotide sequence ID" value="NZ_JACEOL010000002.1"/>
</dbReference>
<keyword evidence="6 13" id="KW-0032">Aminotransferase</keyword>
<dbReference type="PANTHER" id="PTHR42743">
    <property type="entry name" value="AMINO-ACID AMINOTRANSFERASE"/>
    <property type="match status" value="1"/>
</dbReference>
<dbReference type="Proteomes" id="UP000538292">
    <property type="component" value="Unassembled WGS sequence"/>
</dbReference>
<organism evidence="13 14">
    <name type="scientific">Thermoactinomyces mirandus</name>
    <dbReference type="NCBI Taxonomy" id="2756294"/>
    <lineage>
        <taxon>Bacteria</taxon>
        <taxon>Bacillati</taxon>
        <taxon>Bacillota</taxon>
        <taxon>Bacilli</taxon>
        <taxon>Bacillales</taxon>
        <taxon>Thermoactinomycetaceae</taxon>
        <taxon>Thermoactinomyces</taxon>
    </lineage>
</organism>
<dbReference type="GO" id="GO:0046394">
    <property type="term" value="P:carboxylic acid biosynthetic process"/>
    <property type="evidence" value="ECO:0007669"/>
    <property type="project" value="UniProtKB-ARBA"/>
</dbReference>
<dbReference type="PANTHER" id="PTHR42743:SF10">
    <property type="entry name" value="D-ALANINE AMINOTRANSFERASE"/>
    <property type="match status" value="1"/>
</dbReference>
<dbReference type="EMBL" id="JACEOL010000002">
    <property type="protein sequence ID" value="MBA4600881.1"/>
    <property type="molecule type" value="Genomic_DNA"/>
</dbReference>
<keyword evidence="8 11" id="KW-0663">Pyridoxal phosphate</keyword>
<dbReference type="GO" id="GO:0030170">
    <property type="term" value="F:pyridoxal phosphate binding"/>
    <property type="evidence" value="ECO:0007669"/>
    <property type="project" value="InterPro"/>
</dbReference>